<accession>A0A3L7AD60</accession>
<protein>
    <submittedName>
        <fullName evidence="2">Uncharacterized protein</fullName>
    </submittedName>
</protein>
<evidence type="ECO:0000256" key="1">
    <source>
        <dbReference type="SAM" id="SignalP"/>
    </source>
</evidence>
<dbReference type="Pfam" id="PF15892">
    <property type="entry name" value="BNR_4"/>
    <property type="match status" value="1"/>
</dbReference>
<dbReference type="EMBL" id="RCUX01000002">
    <property type="protein sequence ID" value="RLP77312.1"/>
    <property type="molecule type" value="Genomic_DNA"/>
</dbReference>
<organism evidence="2 3">
    <name type="scientific">Mycetocola tolaasinivorans</name>
    <dbReference type="NCBI Taxonomy" id="76635"/>
    <lineage>
        <taxon>Bacteria</taxon>
        <taxon>Bacillati</taxon>
        <taxon>Actinomycetota</taxon>
        <taxon>Actinomycetes</taxon>
        <taxon>Micrococcales</taxon>
        <taxon>Microbacteriaceae</taxon>
        <taxon>Mycetocola</taxon>
    </lineage>
</organism>
<keyword evidence="3" id="KW-1185">Reference proteome</keyword>
<dbReference type="Proteomes" id="UP000272503">
    <property type="component" value="Unassembled WGS sequence"/>
</dbReference>
<sequence length="191" mass="19771">MTLAGLVPIGAGIPASAHAAPAQTSVRAAVGATSLSCQVPGEKPVAQTELALSTEPEKMLDAHGVAAKAYAGFYTDQAIATDGTSTYVAFYAADKKLTVGSRTGDTGPWAFVTLQNGADETETLKGDTHNNIAMSMAPDGTGWHPAHHRERPLLGDAVLVLGVRIGSAELRVCKEHGRSAAVQRQGGAFRH</sequence>
<dbReference type="AlphaFoldDB" id="A0A3L7AD60"/>
<proteinExistence type="predicted"/>
<gene>
    <name evidence="2" type="ORF">D9V32_02350</name>
</gene>
<evidence type="ECO:0000313" key="3">
    <source>
        <dbReference type="Proteomes" id="UP000272503"/>
    </source>
</evidence>
<feature type="chain" id="PRO_5018191551" evidence="1">
    <location>
        <begin position="20"/>
        <end position="191"/>
    </location>
</feature>
<feature type="signal peptide" evidence="1">
    <location>
        <begin position="1"/>
        <end position="19"/>
    </location>
</feature>
<name>A0A3L7AD60_9MICO</name>
<comment type="caution">
    <text evidence="2">The sequence shown here is derived from an EMBL/GenBank/DDBJ whole genome shotgun (WGS) entry which is preliminary data.</text>
</comment>
<evidence type="ECO:0000313" key="2">
    <source>
        <dbReference type="EMBL" id="RLP77312.1"/>
    </source>
</evidence>
<reference evidence="2 3" key="1">
    <citation type="submission" date="2018-10" db="EMBL/GenBank/DDBJ databases">
        <authorList>
            <person name="Li J."/>
        </authorList>
    </citation>
    <scope>NUCLEOTIDE SEQUENCE [LARGE SCALE GENOMIC DNA]</scope>
    <source>
        <strain evidence="2 3">IF 016277</strain>
    </source>
</reference>
<keyword evidence="1" id="KW-0732">Signal</keyword>